<dbReference type="SMART" id="SM00850">
    <property type="entry name" value="LytTR"/>
    <property type="match status" value="1"/>
</dbReference>
<dbReference type="InterPro" id="IPR011006">
    <property type="entry name" value="CheY-like_superfamily"/>
</dbReference>
<dbReference type="AlphaFoldDB" id="A0A9D9NE93"/>
<evidence type="ECO:0000259" key="2">
    <source>
        <dbReference type="PROSITE" id="PS50110"/>
    </source>
</evidence>
<feature type="domain" description="HTH LytTR-type" evidence="3">
    <location>
        <begin position="137"/>
        <end position="211"/>
    </location>
</feature>
<dbReference type="SUPFAM" id="SSF52172">
    <property type="entry name" value="CheY-like"/>
    <property type="match status" value="1"/>
</dbReference>
<evidence type="ECO:0000313" key="4">
    <source>
        <dbReference type="EMBL" id="MBO8470401.1"/>
    </source>
</evidence>
<dbReference type="FunFam" id="2.40.50.1020:FF:000004">
    <property type="entry name" value="DNA-binding response regulator"/>
    <property type="match status" value="1"/>
</dbReference>
<dbReference type="SMART" id="SM00448">
    <property type="entry name" value="REC"/>
    <property type="match status" value="1"/>
</dbReference>
<protein>
    <submittedName>
        <fullName evidence="4">Response regulator transcription factor</fullName>
    </submittedName>
</protein>
<dbReference type="GO" id="GO:0003677">
    <property type="term" value="F:DNA binding"/>
    <property type="evidence" value="ECO:0007669"/>
    <property type="project" value="InterPro"/>
</dbReference>
<dbReference type="InterPro" id="IPR001789">
    <property type="entry name" value="Sig_transdc_resp-reg_receiver"/>
</dbReference>
<sequence length="241" mass="27575">MILKCAIVDDEPLALDLLESYVKRTPSLQFCGKYHSALEAMPALKESHVDLLFLDIQMPELDGISFSTMVGQDTRVVFTTAFAQYAIDGYKVNALDYLLKPISYEEFIRSVNKAMEWFMRTSPASSYPEPSAEGKSIIVKSDYKLVQIRLDTILYIEGLKDYVKIYLDSQQTPVVTLMSMKSLENALPSDSFMRVHRSFIVNTGKIRIIDRSRIVFGDTYVPVGDNYKEAFQRFLDSRMRI</sequence>
<feature type="domain" description="Response regulatory" evidence="2">
    <location>
        <begin position="4"/>
        <end position="115"/>
    </location>
</feature>
<comment type="caution">
    <text evidence="4">The sequence shown here is derived from an EMBL/GenBank/DDBJ whole genome shotgun (WGS) entry which is preliminary data.</text>
</comment>
<gene>
    <name evidence="4" type="ORF">IAB82_01235</name>
</gene>
<accession>A0A9D9NE93</accession>
<dbReference type="Gene3D" id="3.40.50.2300">
    <property type="match status" value="1"/>
</dbReference>
<dbReference type="InterPro" id="IPR007492">
    <property type="entry name" value="LytTR_DNA-bd_dom"/>
</dbReference>
<reference evidence="4" key="2">
    <citation type="journal article" date="2021" name="PeerJ">
        <title>Extensive microbial diversity within the chicken gut microbiome revealed by metagenomics and culture.</title>
        <authorList>
            <person name="Gilroy R."/>
            <person name="Ravi A."/>
            <person name="Getino M."/>
            <person name="Pursley I."/>
            <person name="Horton D.L."/>
            <person name="Alikhan N.F."/>
            <person name="Baker D."/>
            <person name="Gharbi K."/>
            <person name="Hall N."/>
            <person name="Watson M."/>
            <person name="Adriaenssens E.M."/>
            <person name="Foster-Nyarko E."/>
            <person name="Jarju S."/>
            <person name="Secka A."/>
            <person name="Antonio M."/>
            <person name="Oren A."/>
            <person name="Chaudhuri R.R."/>
            <person name="La Ragione R."/>
            <person name="Hildebrand F."/>
            <person name="Pallen M.J."/>
        </authorList>
    </citation>
    <scope>NUCLEOTIDE SEQUENCE</scope>
    <source>
        <strain evidence="4">B2-22910</strain>
    </source>
</reference>
<dbReference type="PROSITE" id="PS50110">
    <property type="entry name" value="RESPONSE_REGULATORY"/>
    <property type="match status" value="1"/>
</dbReference>
<evidence type="ECO:0000259" key="3">
    <source>
        <dbReference type="PROSITE" id="PS50930"/>
    </source>
</evidence>
<dbReference type="Proteomes" id="UP000823603">
    <property type="component" value="Unassembled WGS sequence"/>
</dbReference>
<proteinExistence type="predicted"/>
<organism evidence="4 5">
    <name type="scientific">Candidatus Cryptobacteroides faecavium</name>
    <dbReference type="NCBI Taxonomy" id="2840762"/>
    <lineage>
        <taxon>Bacteria</taxon>
        <taxon>Pseudomonadati</taxon>
        <taxon>Bacteroidota</taxon>
        <taxon>Bacteroidia</taxon>
        <taxon>Bacteroidales</taxon>
        <taxon>Candidatus Cryptobacteroides</taxon>
    </lineage>
</organism>
<feature type="modified residue" description="4-aspartylphosphate" evidence="1">
    <location>
        <position position="55"/>
    </location>
</feature>
<dbReference type="PANTHER" id="PTHR37299:SF1">
    <property type="entry name" value="STAGE 0 SPORULATION PROTEIN A HOMOLOG"/>
    <property type="match status" value="1"/>
</dbReference>
<reference evidence="4" key="1">
    <citation type="submission" date="2020-10" db="EMBL/GenBank/DDBJ databases">
        <authorList>
            <person name="Gilroy R."/>
        </authorList>
    </citation>
    <scope>NUCLEOTIDE SEQUENCE</scope>
    <source>
        <strain evidence="4">B2-22910</strain>
    </source>
</reference>
<dbReference type="EMBL" id="JADIMB010000014">
    <property type="protein sequence ID" value="MBO8470401.1"/>
    <property type="molecule type" value="Genomic_DNA"/>
</dbReference>
<dbReference type="Pfam" id="PF04397">
    <property type="entry name" value="LytTR"/>
    <property type="match status" value="1"/>
</dbReference>
<dbReference type="PROSITE" id="PS50930">
    <property type="entry name" value="HTH_LYTTR"/>
    <property type="match status" value="1"/>
</dbReference>
<dbReference type="PANTHER" id="PTHR37299">
    <property type="entry name" value="TRANSCRIPTIONAL REGULATOR-RELATED"/>
    <property type="match status" value="1"/>
</dbReference>
<dbReference type="Pfam" id="PF00072">
    <property type="entry name" value="Response_reg"/>
    <property type="match status" value="1"/>
</dbReference>
<name>A0A9D9NE93_9BACT</name>
<evidence type="ECO:0000256" key="1">
    <source>
        <dbReference type="PROSITE-ProRule" id="PRU00169"/>
    </source>
</evidence>
<evidence type="ECO:0000313" key="5">
    <source>
        <dbReference type="Proteomes" id="UP000823603"/>
    </source>
</evidence>
<keyword evidence="1" id="KW-0597">Phosphoprotein</keyword>
<dbReference type="GO" id="GO:0000156">
    <property type="term" value="F:phosphorelay response regulator activity"/>
    <property type="evidence" value="ECO:0007669"/>
    <property type="project" value="InterPro"/>
</dbReference>
<dbReference type="Gene3D" id="2.40.50.1020">
    <property type="entry name" value="LytTr DNA-binding domain"/>
    <property type="match status" value="1"/>
</dbReference>
<dbReference type="InterPro" id="IPR046947">
    <property type="entry name" value="LytR-like"/>
</dbReference>